<feature type="compositionally biased region" description="Basic and acidic residues" evidence="1">
    <location>
        <begin position="1"/>
        <end position="17"/>
    </location>
</feature>
<evidence type="ECO:0000256" key="1">
    <source>
        <dbReference type="SAM" id="MobiDB-lite"/>
    </source>
</evidence>
<dbReference type="GeneTree" id="ENSGT00940000180279"/>
<feature type="region of interest" description="Disordered" evidence="1">
    <location>
        <begin position="137"/>
        <end position="183"/>
    </location>
</feature>
<dbReference type="Proteomes" id="UP000265100">
    <property type="component" value="Chromosome 23"/>
</dbReference>
<reference evidence="2" key="3">
    <citation type="submission" date="2025-08" db="UniProtKB">
        <authorList>
            <consortium name="Ensembl"/>
        </authorList>
    </citation>
    <scope>IDENTIFICATION</scope>
</reference>
<dbReference type="Ensembl" id="ENSACLT00000088625.1">
    <property type="protein sequence ID" value="ENSACLP00000042690.1"/>
    <property type="gene ID" value="ENSACLG00000037385.1"/>
</dbReference>
<organism evidence="2 3">
    <name type="scientific">Astatotilapia calliptera</name>
    <name type="common">Eastern happy</name>
    <name type="synonym">Chromis callipterus</name>
    <dbReference type="NCBI Taxonomy" id="8154"/>
    <lineage>
        <taxon>Eukaryota</taxon>
        <taxon>Metazoa</taxon>
        <taxon>Chordata</taxon>
        <taxon>Craniata</taxon>
        <taxon>Vertebrata</taxon>
        <taxon>Euteleostomi</taxon>
        <taxon>Actinopterygii</taxon>
        <taxon>Neopterygii</taxon>
        <taxon>Teleostei</taxon>
        <taxon>Neoteleostei</taxon>
        <taxon>Acanthomorphata</taxon>
        <taxon>Ovalentaria</taxon>
        <taxon>Cichlomorphae</taxon>
        <taxon>Cichliformes</taxon>
        <taxon>Cichlidae</taxon>
        <taxon>African cichlids</taxon>
        <taxon>Pseudocrenilabrinae</taxon>
        <taxon>Haplochromini</taxon>
        <taxon>Astatotilapia</taxon>
    </lineage>
</organism>
<gene>
    <name evidence="2" type="primary">FAM107A</name>
</gene>
<keyword evidence="3" id="KW-1185">Reference proteome</keyword>
<name>A0AAX7SG18_ASTCA</name>
<feature type="region of interest" description="Disordered" evidence="1">
    <location>
        <begin position="1"/>
        <end position="32"/>
    </location>
</feature>
<sequence>MLRNIESRSDCEEEMGRNSRPLQNGKGKAEHKRERVLLRHPSVQTTCSGSYWCTVVCTLVRLCKEVHQQLILMPSTNTQEKMKTAHSLCCNQHRDDEGRVRGGVKRGGLQCRNSHVGFLWADLGSWCLDKASDFPARNVHSPRETANHRKGEKERKRVRQTERGRERERRSKRQQRQEKERKK</sequence>
<dbReference type="AlphaFoldDB" id="A0AAX7SG18"/>
<protein>
    <submittedName>
        <fullName evidence="2">Uncharacterized protein</fullName>
    </submittedName>
</protein>
<feature type="compositionally biased region" description="Basic and acidic residues" evidence="1">
    <location>
        <begin position="141"/>
        <end position="183"/>
    </location>
</feature>
<evidence type="ECO:0000313" key="3">
    <source>
        <dbReference type="Proteomes" id="UP000265100"/>
    </source>
</evidence>
<reference evidence="2" key="4">
    <citation type="submission" date="2025-09" db="UniProtKB">
        <authorList>
            <consortium name="Ensembl"/>
        </authorList>
    </citation>
    <scope>IDENTIFICATION</scope>
</reference>
<proteinExistence type="predicted"/>
<reference evidence="2 3" key="1">
    <citation type="submission" date="2018-05" db="EMBL/GenBank/DDBJ databases">
        <authorList>
            <person name="Datahose"/>
        </authorList>
    </citation>
    <scope>NUCLEOTIDE SEQUENCE</scope>
</reference>
<reference evidence="3" key="2">
    <citation type="submission" date="2023-03" db="EMBL/GenBank/DDBJ databases">
        <authorList>
            <consortium name="Wellcome Sanger Institute Data Sharing"/>
        </authorList>
    </citation>
    <scope>NUCLEOTIDE SEQUENCE [LARGE SCALE GENOMIC DNA]</scope>
</reference>
<evidence type="ECO:0000313" key="2">
    <source>
        <dbReference type="Ensembl" id="ENSACLP00000042690.1"/>
    </source>
</evidence>
<accession>A0AAX7SG18</accession>